<proteinExistence type="predicted"/>
<accession>A0ABN9W7S0</accession>
<comment type="caution">
    <text evidence="2">The sequence shown here is derived from an EMBL/GenBank/DDBJ whole genome shotgun (WGS) entry which is preliminary data.</text>
</comment>
<feature type="compositionally biased region" description="Low complexity" evidence="1">
    <location>
        <begin position="64"/>
        <end position="75"/>
    </location>
</feature>
<evidence type="ECO:0000313" key="3">
    <source>
        <dbReference type="Proteomes" id="UP001189429"/>
    </source>
</evidence>
<evidence type="ECO:0000313" key="2">
    <source>
        <dbReference type="EMBL" id="CAK0882235.1"/>
    </source>
</evidence>
<evidence type="ECO:0000256" key="1">
    <source>
        <dbReference type="SAM" id="MobiDB-lite"/>
    </source>
</evidence>
<dbReference type="Proteomes" id="UP001189429">
    <property type="component" value="Unassembled WGS sequence"/>
</dbReference>
<name>A0ABN9W7S0_9DINO</name>
<protein>
    <submittedName>
        <fullName evidence="2">Uncharacterized protein</fullName>
    </submittedName>
</protein>
<feature type="region of interest" description="Disordered" evidence="1">
    <location>
        <begin position="64"/>
        <end position="144"/>
    </location>
</feature>
<gene>
    <name evidence="2" type="ORF">PCOR1329_LOCUS64807</name>
</gene>
<organism evidence="2 3">
    <name type="scientific">Prorocentrum cordatum</name>
    <dbReference type="NCBI Taxonomy" id="2364126"/>
    <lineage>
        <taxon>Eukaryota</taxon>
        <taxon>Sar</taxon>
        <taxon>Alveolata</taxon>
        <taxon>Dinophyceae</taxon>
        <taxon>Prorocentrales</taxon>
        <taxon>Prorocentraceae</taxon>
        <taxon>Prorocentrum</taxon>
    </lineage>
</organism>
<sequence>MDGLSFAEFESSSFDQLHSRGFAGAKHCEKLAKDLQEGKGLKELVGTGAVPALSSGTRAPALVAAARAQPSAAPRGGPPQGSLPLNDMGHMPGNSRVEHAWAPSKEANERASNQFALPQSVPPRQSAAASAGTQQGAFLGWKSN</sequence>
<reference evidence="2" key="1">
    <citation type="submission" date="2023-10" db="EMBL/GenBank/DDBJ databases">
        <authorList>
            <person name="Chen Y."/>
            <person name="Shah S."/>
            <person name="Dougan E. K."/>
            <person name="Thang M."/>
            <person name="Chan C."/>
        </authorList>
    </citation>
    <scope>NUCLEOTIDE SEQUENCE [LARGE SCALE GENOMIC DNA]</scope>
</reference>
<feature type="compositionally biased region" description="Low complexity" evidence="1">
    <location>
        <begin position="125"/>
        <end position="137"/>
    </location>
</feature>
<dbReference type="EMBL" id="CAUYUJ010018281">
    <property type="protein sequence ID" value="CAK0882235.1"/>
    <property type="molecule type" value="Genomic_DNA"/>
</dbReference>
<keyword evidence="3" id="KW-1185">Reference proteome</keyword>